<evidence type="ECO:0000313" key="9">
    <source>
        <dbReference type="EMBL" id="CAH1521244.1"/>
    </source>
</evidence>
<keyword evidence="3" id="KW-0489">Methyltransferase</keyword>
<dbReference type="Proteomes" id="UP001295420">
    <property type="component" value="Unassembled WGS sequence"/>
</dbReference>
<dbReference type="PANTHER" id="PTHR42933:SF3">
    <property type="entry name" value="TYPE I RESTRICTION ENZYME MJAVIII METHYLASE SUBUNIT"/>
    <property type="match status" value="1"/>
</dbReference>
<comment type="catalytic activity">
    <reaction evidence="7">
        <text>a 2'-deoxyadenosine in DNA + S-adenosyl-L-methionine = an N(6)-methyl-2'-deoxyadenosine in DNA + S-adenosyl-L-homocysteine + H(+)</text>
        <dbReference type="Rhea" id="RHEA:15197"/>
        <dbReference type="Rhea" id="RHEA-COMP:12418"/>
        <dbReference type="Rhea" id="RHEA-COMP:12419"/>
        <dbReference type="ChEBI" id="CHEBI:15378"/>
        <dbReference type="ChEBI" id="CHEBI:57856"/>
        <dbReference type="ChEBI" id="CHEBI:59789"/>
        <dbReference type="ChEBI" id="CHEBI:90615"/>
        <dbReference type="ChEBI" id="CHEBI:90616"/>
        <dbReference type="EC" id="2.1.1.72"/>
    </reaction>
</comment>
<evidence type="ECO:0000256" key="4">
    <source>
        <dbReference type="ARBA" id="ARBA00022679"/>
    </source>
</evidence>
<gene>
    <name evidence="9" type="ORF">THF1D04_10723</name>
</gene>
<keyword evidence="5" id="KW-0949">S-adenosyl-L-methionine</keyword>
<dbReference type="GO" id="GO:0008170">
    <property type="term" value="F:N-methyltransferase activity"/>
    <property type="evidence" value="ECO:0007669"/>
    <property type="project" value="InterPro"/>
</dbReference>
<evidence type="ECO:0000256" key="6">
    <source>
        <dbReference type="ARBA" id="ARBA00022747"/>
    </source>
</evidence>
<dbReference type="RefSeq" id="WP_409929957.1">
    <property type="nucleotide sequence ID" value="NZ_CAKMTQ010000001.1"/>
</dbReference>
<dbReference type="GO" id="GO:0003677">
    <property type="term" value="F:DNA binding"/>
    <property type="evidence" value="ECO:0007669"/>
    <property type="project" value="InterPro"/>
</dbReference>
<dbReference type="Pfam" id="PF02384">
    <property type="entry name" value="N6_Mtase"/>
    <property type="match status" value="1"/>
</dbReference>
<evidence type="ECO:0000256" key="2">
    <source>
        <dbReference type="ARBA" id="ARBA00011900"/>
    </source>
</evidence>
<keyword evidence="4" id="KW-0808">Transferase</keyword>
<reference evidence="9" key="1">
    <citation type="submission" date="2022-01" db="EMBL/GenBank/DDBJ databases">
        <authorList>
            <person name="Lagorce A."/>
        </authorList>
    </citation>
    <scope>NUCLEOTIDE SEQUENCE</scope>
    <source>
        <strain evidence="9">Th15_F1_D04</strain>
    </source>
</reference>
<dbReference type="EMBL" id="CAKMTQ010000001">
    <property type="protein sequence ID" value="CAH1521244.1"/>
    <property type="molecule type" value="Genomic_DNA"/>
</dbReference>
<comment type="caution">
    <text evidence="9">The sequence shown here is derived from an EMBL/GenBank/DDBJ whole genome shotgun (WGS) entry which is preliminary data.</text>
</comment>
<dbReference type="GO" id="GO:0009007">
    <property type="term" value="F:site-specific DNA-methyltransferase (adenine-specific) activity"/>
    <property type="evidence" value="ECO:0007669"/>
    <property type="project" value="UniProtKB-EC"/>
</dbReference>
<organism evidence="9 10">
    <name type="scientific">Vibrio owensii</name>
    <dbReference type="NCBI Taxonomy" id="696485"/>
    <lineage>
        <taxon>Bacteria</taxon>
        <taxon>Pseudomonadati</taxon>
        <taxon>Pseudomonadota</taxon>
        <taxon>Gammaproteobacteria</taxon>
        <taxon>Vibrionales</taxon>
        <taxon>Vibrionaceae</taxon>
        <taxon>Vibrio</taxon>
    </lineage>
</organism>
<dbReference type="AlphaFoldDB" id="A0AAU9PYH4"/>
<keyword evidence="6" id="KW-0680">Restriction system</keyword>
<dbReference type="Gene3D" id="3.40.50.150">
    <property type="entry name" value="Vaccinia Virus protein VP39"/>
    <property type="match status" value="1"/>
</dbReference>
<evidence type="ECO:0000256" key="5">
    <source>
        <dbReference type="ARBA" id="ARBA00022691"/>
    </source>
</evidence>
<evidence type="ECO:0000256" key="7">
    <source>
        <dbReference type="ARBA" id="ARBA00047942"/>
    </source>
</evidence>
<evidence type="ECO:0000313" key="10">
    <source>
        <dbReference type="Proteomes" id="UP001295420"/>
    </source>
</evidence>
<sequence length="284" mass="31941">MSHRKEFERTFKHFAPYHHRSKVWDDLVTCFAISLHNSVAKDEELEKKYLNIIGNYKREEQLEMPKLVAMLVCSFQETGFCDLLGELYMSMEVNSKSLGQFFTPFEVSKLMAKLTMDRGMIETQKYVTTHEPACGSGGMIIAQADTMIEEGYNPQKQLLAYCVDIDQTAAMMCYIQLSLLGIPASVTIGNTLTMNFSSTMLTPMYHLGGWAFKELAGSQLAVPAIGIVGHAKTIVKHGSEMTTEFARANLLEQLNSGFKHNVHSIIDKVSRITINDDTYDLLRA</sequence>
<dbReference type="InterPro" id="IPR003356">
    <property type="entry name" value="DNA_methylase_A-5"/>
</dbReference>
<evidence type="ECO:0000256" key="1">
    <source>
        <dbReference type="ARBA" id="ARBA00006594"/>
    </source>
</evidence>
<dbReference type="GO" id="GO:0009307">
    <property type="term" value="P:DNA restriction-modification system"/>
    <property type="evidence" value="ECO:0007669"/>
    <property type="project" value="UniProtKB-KW"/>
</dbReference>
<feature type="domain" description="DNA methylase adenine-specific" evidence="8">
    <location>
        <begin position="92"/>
        <end position="195"/>
    </location>
</feature>
<evidence type="ECO:0000259" key="8">
    <source>
        <dbReference type="Pfam" id="PF02384"/>
    </source>
</evidence>
<accession>A0AAU9PYH4</accession>
<dbReference type="InterPro" id="IPR029063">
    <property type="entry name" value="SAM-dependent_MTases_sf"/>
</dbReference>
<evidence type="ECO:0000256" key="3">
    <source>
        <dbReference type="ARBA" id="ARBA00022603"/>
    </source>
</evidence>
<dbReference type="EC" id="2.1.1.72" evidence="2"/>
<protein>
    <recommendedName>
        <fullName evidence="2">site-specific DNA-methyltransferase (adenine-specific)</fullName>
        <ecNumber evidence="2">2.1.1.72</ecNumber>
    </recommendedName>
</protein>
<dbReference type="PRINTS" id="PR00507">
    <property type="entry name" value="N12N6MTFRASE"/>
</dbReference>
<name>A0AAU9PYH4_9VIBR</name>
<dbReference type="SUPFAM" id="SSF53335">
    <property type="entry name" value="S-adenosyl-L-methionine-dependent methyltransferases"/>
    <property type="match status" value="1"/>
</dbReference>
<dbReference type="PANTHER" id="PTHR42933">
    <property type="entry name" value="SLR6095 PROTEIN"/>
    <property type="match status" value="1"/>
</dbReference>
<comment type="similarity">
    <text evidence="1">Belongs to the N(4)/N(6)-methyltransferase family.</text>
</comment>
<dbReference type="InterPro" id="IPR051537">
    <property type="entry name" value="DNA_Adenine_Mtase"/>
</dbReference>
<dbReference type="GO" id="GO:0032259">
    <property type="term" value="P:methylation"/>
    <property type="evidence" value="ECO:0007669"/>
    <property type="project" value="UniProtKB-KW"/>
</dbReference>
<proteinExistence type="inferred from homology"/>